<evidence type="ECO:0000256" key="1">
    <source>
        <dbReference type="ARBA" id="ARBA00004123"/>
    </source>
</evidence>
<evidence type="ECO:0000313" key="14">
    <source>
        <dbReference type="EMBL" id="KAK7072661.1"/>
    </source>
</evidence>
<evidence type="ECO:0000256" key="7">
    <source>
        <dbReference type="ARBA" id="ARBA00022786"/>
    </source>
</evidence>
<feature type="repeat" description="WD" evidence="12">
    <location>
        <begin position="253"/>
        <end position="295"/>
    </location>
</feature>
<dbReference type="InterPro" id="IPR001680">
    <property type="entry name" value="WD40_rpt"/>
</dbReference>
<evidence type="ECO:0000256" key="12">
    <source>
        <dbReference type="PROSITE-ProRule" id="PRU00221"/>
    </source>
</evidence>
<keyword evidence="6" id="KW-0227">DNA damage</keyword>
<keyword evidence="4 12" id="KW-0853">WD repeat</keyword>
<reference evidence="14 15" key="1">
    <citation type="submission" date="2023-11" db="EMBL/GenBank/DDBJ databases">
        <title>Halocaridina rubra genome assembly.</title>
        <authorList>
            <person name="Smith C."/>
        </authorList>
    </citation>
    <scope>NUCLEOTIDE SEQUENCE [LARGE SCALE GENOMIC DNA]</scope>
    <source>
        <strain evidence="14">EP-1</strain>
        <tissue evidence="14">Whole</tissue>
    </source>
</reference>
<protein>
    <recommendedName>
        <fullName evidence="3">DNA damage-binding protein 2</fullName>
    </recommendedName>
    <alternativeName>
        <fullName evidence="11">Damage-specific DNA-binding protein 2</fullName>
    </alternativeName>
</protein>
<feature type="compositionally biased region" description="Basic residues" evidence="13">
    <location>
        <begin position="490"/>
        <end position="499"/>
    </location>
</feature>
<dbReference type="PANTHER" id="PTHR15169">
    <property type="entry name" value="DAMAGE-SPECIFIC DNA BINDING PROTEIN 2"/>
    <property type="match status" value="1"/>
</dbReference>
<comment type="similarity">
    <text evidence="2">Belongs to the WD repeat DDB2/WDR76 family.</text>
</comment>
<name>A0AAN8WUP2_HALRR</name>
<comment type="caution">
    <text evidence="14">The sequence shown here is derived from an EMBL/GenBank/DDBJ whole genome shotgun (WGS) entry which is preliminary data.</text>
</comment>
<dbReference type="InterPro" id="IPR036322">
    <property type="entry name" value="WD40_repeat_dom_sf"/>
</dbReference>
<evidence type="ECO:0000256" key="10">
    <source>
        <dbReference type="ARBA" id="ARBA00023242"/>
    </source>
</evidence>
<evidence type="ECO:0000256" key="4">
    <source>
        <dbReference type="ARBA" id="ARBA00022574"/>
    </source>
</evidence>
<dbReference type="SMART" id="SM00320">
    <property type="entry name" value="WD40"/>
    <property type="match status" value="4"/>
</dbReference>
<dbReference type="PANTHER" id="PTHR15169:SF0">
    <property type="entry name" value="DNA DAMAGE-BINDING PROTEIN 2"/>
    <property type="match status" value="1"/>
</dbReference>
<dbReference type="GO" id="GO:0009411">
    <property type="term" value="P:response to UV"/>
    <property type="evidence" value="ECO:0007669"/>
    <property type="project" value="TreeGrafter"/>
</dbReference>
<dbReference type="Proteomes" id="UP001381693">
    <property type="component" value="Unassembled WGS sequence"/>
</dbReference>
<dbReference type="GO" id="GO:0006281">
    <property type="term" value="P:DNA repair"/>
    <property type="evidence" value="ECO:0007669"/>
    <property type="project" value="UniProtKB-KW"/>
</dbReference>
<proteinExistence type="inferred from homology"/>
<dbReference type="InterPro" id="IPR033312">
    <property type="entry name" value="DDB2"/>
</dbReference>
<keyword evidence="10" id="KW-0539">Nucleus</keyword>
<evidence type="ECO:0000256" key="3">
    <source>
        <dbReference type="ARBA" id="ARBA00014580"/>
    </source>
</evidence>
<dbReference type="PROSITE" id="PS00678">
    <property type="entry name" value="WD_REPEATS_1"/>
    <property type="match status" value="1"/>
</dbReference>
<evidence type="ECO:0000256" key="13">
    <source>
        <dbReference type="SAM" id="MobiDB-lite"/>
    </source>
</evidence>
<dbReference type="GO" id="GO:0003684">
    <property type="term" value="F:damaged DNA binding"/>
    <property type="evidence" value="ECO:0007669"/>
    <property type="project" value="InterPro"/>
</dbReference>
<gene>
    <name evidence="14" type="primary">DDB2</name>
    <name evidence="14" type="ORF">SK128_022034</name>
</gene>
<accession>A0AAN8WUP2</accession>
<feature type="region of interest" description="Disordered" evidence="13">
    <location>
        <begin position="1"/>
        <end position="67"/>
    </location>
</feature>
<dbReference type="PROSITE" id="PS50082">
    <property type="entry name" value="WD_REPEATS_2"/>
    <property type="match status" value="1"/>
</dbReference>
<evidence type="ECO:0000256" key="5">
    <source>
        <dbReference type="ARBA" id="ARBA00022737"/>
    </source>
</evidence>
<feature type="compositionally biased region" description="Acidic residues" evidence="13">
    <location>
        <begin position="453"/>
        <end position="465"/>
    </location>
</feature>
<dbReference type="Gene3D" id="2.130.10.10">
    <property type="entry name" value="YVTN repeat-like/Quinoprotein amine dehydrogenase"/>
    <property type="match status" value="1"/>
</dbReference>
<evidence type="ECO:0000256" key="6">
    <source>
        <dbReference type="ARBA" id="ARBA00022763"/>
    </source>
</evidence>
<dbReference type="InterPro" id="IPR019775">
    <property type="entry name" value="WD40_repeat_CS"/>
</dbReference>
<dbReference type="InterPro" id="IPR015943">
    <property type="entry name" value="WD40/YVTN_repeat-like_dom_sf"/>
</dbReference>
<dbReference type="AlphaFoldDB" id="A0AAN8WUP2"/>
<evidence type="ECO:0000256" key="11">
    <source>
        <dbReference type="ARBA" id="ARBA00031670"/>
    </source>
</evidence>
<keyword evidence="7" id="KW-0833">Ubl conjugation pathway</keyword>
<sequence length="499" mass="57036">MASKRPRGTKKPKNYKEEDSDDDFDIPRNTATPKASTSKKTSLKPKKSKSNKENVQKANDSIPWLDRHPFQPKNNNIAYSSCHLLHFLRNRSFGTTPPFWQDQSVNNPLMSINQKLQVYKSYMDFDRRVTALAWHPENQNVVVVCAKSGDIVLWDFENEKKLAFINGTGANGSIQALKFDYVSSDLAYTASVNGTVACHDFTGRREENIFLNTWDLNHWYTSLDLLDKNTLMVGDNKGQATILSTDGSVLWGAKLHKQKITHLECCPSNSHYIISASVDRTTKVWDVRSLKSQKSCLYTLEHEAPVNSAYFSSTGNCVLTTDQKMELRVYAGPSFALMQKIPHPHRHFQHLTPIKAIWHPLRDIIVVGRYPDKEFPAPFESELRSIDFFDSANGKLLHQHIARDLSNKIVSLNLFNRTGDQMLSAAGMYAYLWKPRFPEQKREKANDSGKNDDNDDDDDDDDKDNDDSSKKKRKRKPSKKLDMEKDLNKKTSRSKKVSK</sequence>
<dbReference type="GO" id="GO:0080008">
    <property type="term" value="C:Cul4-RING E3 ubiquitin ligase complex"/>
    <property type="evidence" value="ECO:0007669"/>
    <property type="project" value="InterPro"/>
</dbReference>
<dbReference type="SUPFAM" id="SSF50978">
    <property type="entry name" value="WD40 repeat-like"/>
    <property type="match status" value="1"/>
</dbReference>
<evidence type="ECO:0000256" key="2">
    <source>
        <dbReference type="ARBA" id="ARBA00005434"/>
    </source>
</evidence>
<dbReference type="GO" id="GO:0005634">
    <property type="term" value="C:nucleus"/>
    <property type="evidence" value="ECO:0007669"/>
    <property type="project" value="UniProtKB-SubCell"/>
</dbReference>
<feature type="region of interest" description="Disordered" evidence="13">
    <location>
        <begin position="440"/>
        <end position="499"/>
    </location>
</feature>
<keyword evidence="8" id="KW-0238">DNA-binding</keyword>
<keyword evidence="15" id="KW-1185">Reference proteome</keyword>
<evidence type="ECO:0000313" key="15">
    <source>
        <dbReference type="Proteomes" id="UP001381693"/>
    </source>
</evidence>
<comment type="subcellular location">
    <subcellularLocation>
        <location evidence="1">Nucleus</location>
    </subcellularLocation>
</comment>
<keyword evidence="9" id="KW-0234">DNA repair</keyword>
<organism evidence="14 15">
    <name type="scientific">Halocaridina rubra</name>
    <name type="common">Hawaiian red shrimp</name>
    <dbReference type="NCBI Taxonomy" id="373956"/>
    <lineage>
        <taxon>Eukaryota</taxon>
        <taxon>Metazoa</taxon>
        <taxon>Ecdysozoa</taxon>
        <taxon>Arthropoda</taxon>
        <taxon>Crustacea</taxon>
        <taxon>Multicrustacea</taxon>
        <taxon>Malacostraca</taxon>
        <taxon>Eumalacostraca</taxon>
        <taxon>Eucarida</taxon>
        <taxon>Decapoda</taxon>
        <taxon>Pleocyemata</taxon>
        <taxon>Caridea</taxon>
        <taxon>Atyoidea</taxon>
        <taxon>Atyidae</taxon>
        <taxon>Halocaridina</taxon>
    </lineage>
</organism>
<dbReference type="Pfam" id="PF00400">
    <property type="entry name" value="WD40"/>
    <property type="match status" value="3"/>
</dbReference>
<feature type="compositionally biased region" description="Basic and acidic residues" evidence="13">
    <location>
        <begin position="440"/>
        <end position="452"/>
    </location>
</feature>
<evidence type="ECO:0000256" key="9">
    <source>
        <dbReference type="ARBA" id="ARBA00023204"/>
    </source>
</evidence>
<keyword evidence="5" id="KW-0677">Repeat</keyword>
<feature type="compositionally biased region" description="Low complexity" evidence="13">
    <location>
        <begin position="29"/>
        <end position="40"/>
    </location>
</feature>
<feature type="compositionally biased region" description="Basic residues" evidence="13">
    <location>
        <begin position="1"/>
        <end position="13"/>
    </location>
</feature>
<feature type="compositionally biased region" description="Basic and acidic residues" evidence="13">
    <location>
        <begin position="479"/>
        <end position="489"/>
    </location>
</feature>
<evidence type="ECO:0000256" key="8">
    <source>
        <dbReference type="ARBA" id="ARBA00023125"/>
    </source>
</evidence>
<dbReference type="EMBL" id="JAXCGZ010013381">
    <property type="protein sequence ID" value="KAK7072661.1"/>
    <property type="molecule type" value="Genomic_DNA"/>
</dbReference>